<dbReference type="Pfam" id="PF00498">
    <property type="entry name" value="FHA"/>
    <property type="match status" value="1"/>
</dbReference>
<dbReference type="PANTHER" id="PTHR47458">
    <property type="entry name" value="SMAD/FHA DOMAIN-CONTAINING PROTEIN"/>
    <property type="match status" value="1"/>
</dbReference>
<dbReference type="AlphaFoldDB" id="A0AAV8RMN4"/>
<evidence type="ECO:0000313" key="5">
    <source>
        <dbReference type="Proteomes" id="UP001222027"/>
    </source>
</evidence>
<dbReference type="InterPro" id="IPR008984">
    <property type="entry name" value="SMAD_FHA_dom_sf"/>
</dbReference>
<proteinExistence type="predicted"/>
<dbReference type="EMBL" id="JAQQAF010000002">
    <property type="protein sequence ID" value="KAJ8506436.1"/>
    <property type="molecule type" value="Genomic_DNA"/>
</dbReference>
<name>A0AAV8RMN4_ENSVE</name>
<feature type="coiled-coil region" evidence="1">
    <location>
        <begin position="244"/>
        <end position="467"/>
    </location>
</feature>
<dbReference type="InterPro" id="IPR000253">
    <property type="entry name" value="FHA_dom"/>
</dbReference>
<gene>
    <name evidence="4" type="ORF">OPV22_007322</name>
</gene>
<evidence type="ECO:0000256" key="1">
    <source>
        <dbReference type="SAM" id="Coils"/>
    </source>
</evidence>
<feature type="region of interest" description="Disordered" evidence="2">
    <location>
        <begin position="559"/>
        <end position="660"/>
    </location>
</feature>
<dbReference type="Proteomes" id="UP001222027">
    <property type="component" value="Unassembled WGS sequence"/>
</dbReference>
<reference evidence="4 5" key="1">
    <citation type="submission" date="2022-12" db="EMBL/GenBank/DDBJ databases">
        <title>Chromosome-scale assembly of the Ensete ventricosum genome.</title>
        <authorList>
            <person name="Dussert Y."/>
            <person name="Stocks J."/>
            <person name="Wendawek A."/>
            <person name="Woldeyes F."/>
            <person name="Nichols R.A."/>
            <person name="Borrell J.S."/>
        </authorList>
    </citation>
    <scope>NUCLEOTIDE SEQUENCE [LARGE SCALE GENOMIC DNA]</scope>
    <source>
        <strain evidence="5">cv. Maze</strain>
        <tissue evidence="4">Seeds</tissue>
    </source>
</reference>
<feature type="compositionally biased region" description="Polar residues" evidence="2">
    <location>
        <begin position="559"/>
        <end position="586"/>
    </location>
</feature>
<evidence type="ECO:0000256" key="2">
    <source>
        <dbReference type="SAM" id="MobiDB-lite"/>
    </source>
</evidence>
<feature type="region of interest" description="Disordered" evidence="2">
    <location>
        <begin position="814"/>
        <end position="857"/>
    </location>
</feature>
<protein>
    <recommendedName>
        <fullName evidence="3">FHA domain-containing protein</fullName>
    </recommendedName>
</protein>
<dbReference type="PROSITE" id="PS50006">
    <property type="entry name" value="FHA_DOMAIN"/>
    <property type="match status" value="1"/>
</dbReference>
<feature type="domain" description="FHA" evidence="3">
    <location>
        <begin position="80"/>
        <end position="142"/>
    </location>
</feature>
<dbReference type="Gene3D" id="2.60.200.20">
    <property type="match status" value="1"/>
</dbReference>
<dbReference type="PANTHER" id="PTHR47458:SF1">
    <property type="entry name" value="SMAD_FHA DOMAIN-CONTAINING PROTEIN"/>
    <property type="match status" value="1"/>
</dbReference>
<comment type="caution">
    <text evidence="4">The sequence shown here is derived from an EMBL/GenBank/DDBJ whole genome shotgun (WGS) entry which is preliminary data.</text>
</comment>
<feature type="region of interest" description="Disordered" evidence="2">
    <location>
        <begin position="672"/>
        <end position="707"/>
    </location>
</feature>
<organism evidence="4 5">
    <name type="scientific">Ensete ventricosum</name>
    <name type="common">Abyssinian banana</name>
    <name type="synonym">Musa ensete</name>
    <dbReference type="NCBI Taxonomy" id="4639"/>
    <lineage>
        <taxon>Eukaryota</taxon>
        <taxon>Viridiplantae</taxon>
        <taxon>Streptophyta</taxon>
        <taxon>Embryophyta</taxon>
        <taxon>Tracheophyta</taxon>
        <taxon>Spermatophyta</taxon>
        <taxon>Magnoliopsida</taxon>
        <taxon>Liliopsida</taxon>
        <taxon>Zingiberales</taxon>
        <taxon>Musaceae</taxon>
        <taxon>Ensete</taxon>
    </lineage>
</organism>
<accession>A0AAV8RMN4</accession>
<keyword evidence="1" id="KW-0175">Coiled coil</keyword>
<feature type="compositionally biased region" description="Basic and acidic residues" evidence="2">
    <location>
        <begin position="827"/>
        <end position="840"/>
    </location>
</feature>
<feature type="compositionally biased region" description="Acidic residues" evidence="2">
    <location>
        <begin position="841"/>
        <end position="857"/>
    </location>
</feature>
<evidence type="ECO:0000259" key="3">
    <source>
        <dbReference type="PROSITE" id="PS50006"/>
    </source>
</evidence>
<keyword evidence="5" id="KW-1185">Reference proteome</keyword>
<evidence type="ECO:0000313" key="4">
    <source>
        <dbReference type="EMBL" id="KAJ8506436.1"/>
    </source>
</evidence>
<feature type="compositionally biased region" description="Low complexity" evidence="2">
    <location>
        <begin position="9"/>
        <end position="21"/>
    </location>
</feature>
<sequence length="857" mass="93962">MALESHGEAAANADASAASSSPVPKPVVTPEDEIRAVARKFSDQPVQNPDPGVWAVLTAISKNARQRPQGMNILLSGDEHCLGRCVEDTCFQISVIAISANHCKIFRDRVAAADAKLDPTALVPVFLKDTSTNGTFLNWTKLRKQSPQARLQHGDIISFIAPPQNDNSYAFVYREVHKSSSAANGSTLKRKSEEYDTDSKRLKGIGIGAPDGPISLDDVRSLQRSNMELRQQLGSHVLTIETLRGESRSLMTRHENELKELKEMVSNSFLNQIKELQSALDEKQKEMGSLNALSAELRNSVKDLNERLSASMQSRVDADEIIQSQKATISEIEARLDEERNQRREERQKAAADLNSALKRAQLEAQEEIKRQSEIHLRQHKEQQEVINKLEESEKESRLLVETLRSKLEGARESLVTSEKKVRQLEIQVKDEQVALISSRKKSEALESELENLRKELESEKVAREEAWAKVSALELEIAAAIRDLSIEKQRFQGARERIILRETQLRAFYSTTEEISSLFAKQQEQLKAMQRTLEDEEHYENASIGMYLKEVSNGNNNSGGRYECNNSRASGAFTPKNSQAMSGSSADEEVSATEKHECSLGSQGGNTQDLECNSADRSVKGFGSDIDGVGTAVDLEGDPPDTEQVPGTESQAGDAGSDERNAVLHKCSNLGGETMQIDDDPQVQEKVEPNGNHTGRPGGCSQQRLQDTETGTIRTADLLASEAAGSWAVSTAPSVNGENESPRSMENADAAGEDIAAVATLPLCSDGFAMGSQSNVGPGITKPSKEYRAPNAMIRKGPLTRLNLRQLFECRPDLSDAETEGSNNSDADHDNGHSVHDVDSDTDETGDDERIDDSVG</sequence>
<feature type="region of interest" description="Disordered" evidence="2">
    <location>
        <begin position="1"/>
        <end position="28"/>
    </location>
</feature>
<dbReference type="SUPFAM" id="SSF49879">
    <property type="entry name" value="SMAD/FHA domain"/>
    <property type="match status" value="1"/>
</dbReference>